<dbReference type="GO" id="GO:0005085">
    <property type="term" value="F:guanyl-nucleotide exchange factor activity"/>
    <property type="evidence" value="ECO:0007669"/>
    <property type="project" value="InterPro"/>
</dbReference>
<dbReference type="VEuPathDB" id="AmoebaDB:NAEGRDRAFT_80189"/>
<dbReference type="OrthoDB" id="2015333at2759"/>
<dbReference type="RefSeq" id="XP_002675681.1">
    <property type="nucleotide sequence ID" value="XM_002675635.1"/>
</dbReference>
<dbReference type="Gene3D" id="1.20.900.10">
    <property type="entry name" value="Dbl homology (DH) domain"/>
    <property type="match status" value="1"/>
</dbReference>
<dbReference type="eggNOG" id="KOG3522">
    <property type="taxonomic scope" value="Eukaryota"/>
</dbReference>
<evidence type="ECO:0000313" key="3">
    <source>
        <dbReference type="EMBL" id="EFC42937.1"/>
    </source>
</evidence>
<dbReference type="EMBL" id="GG738876">
    <property type="protein sequence ID" value="EFC42937.1"/>
    <property type="molecule type" value="Genomic_DNA"/>
</dbReference>
<evidence type="ECO:0000256" key="1">
    <source>
        <dbReference type="SAM" id="MobiDB-lite"/>
    </source>
</evidence>
<feature type="compositionally biased region" description="Basic and acidic residues" evidence="1">
    <location>
        <begin position="537"/>
        <end position="547"/>
    </location>
</feature>
<evidence type="ECO:0000313" key="4">
    <source>
        <dbReference type="Proteomes" id="UP000006671"/>
    </source>
</evidence>
<dbReference type="STRING" id="5762.D2VJF9"/>
<organism evidence="4">
    <name type="scientific">Naegleria gruberi</name>
    <name type="common">Amoeba</name>
    <dbReference type="NCBI Taxonomy" id="5762"/>
    <lineage>
        <taxon>Eukaryota</taxon>
        <taxon>Discoba</taxon>
        <taxon>Heterolobosea</taxon>
        <taxon>Tetramitia</taxon>
        <taxon>Eutetramitia</taxon>
        <taxon>Vahlkampfiidae</taxon>
        <taxon>Naegleria</taxon>
    </lineage>
</organism>
<dbReference type="SMART" id="SM00325">
    <property type="entry name" value="RhoGEF"/>
    <property type="match status" value="1"/>
</dbReference>
<reference evidence="3 4" key="1">
    <citation type="journal article" date="2010" name="Cell">
        <title>The genome of Naegleria gruberi illuminates early eukaryotic versatility.</title>
        <authorList>
            <person name="Fritz-Laylin L.K."/>
            <person name="Prochnik S.E."/>
            <person name="Ginger M.L."/>
            <person name="Dacks J.B."/>
            <person name="Carpenter M.L."/>
            <person name="Field M.C."/>
            <person name="Kuo A."/>
            <person name="Paredez A."/>
            <person name="Chapman J."/>
            <person name="Pham J."/>
            <person name="Shu S."/>
            <person name="Neupane R."/>
            <person name="Cipriano M."/>
            <person name="Mancuso J."/>
            <person name="Tu H."/>
            <person name="Salamov A."/>
            <person name="Lindquist E."/>
            <person name="Shapiro H."/>
            <person name="Lucas S."/>
            <person name="Grigoriev I.V."/>
            <person name="Cande W.Z."/>
            <person name="Fulton C."/>
            <person name="Rokhsar D.S."/>
            <person name="Dawson S.C."/>
        </authorList>
    </citation>
    <scope>NUCLEOTIDE SEQUENCE [LARGE SCALE GENOMIC DNA]</scope>
    <source>
        <strain evidence="3 4">NEG-M</strain>
    </source>
</reference>
<dbReference type="InParanoid" id="D2VJF9"/>
<feature type="region of interest" description="Disordered" evidence="1">
    <location>
        <begin position="537"/>
        <end position="567"/>
    </location>
</feature>
<dbReference type="OMA" id="ITDNIHE"/>
<name>D2VJF9_NAEGR</name>
<dbReference type="Pfam" id="PF00621">
    <property type="entry name" value="RhoGEF"/>
    <property type="match status" value="1"/>
</dbReference>
<dbReference type="PANTHER" id="PTHR12673">
    <property type="entry name" value="FACIOGENITAL DYSPLASIA PROTEIN"/>
    <property type="match status" value="1"/>
</dbReference>
<dbReference type="PROSITE" id="PS50010">
    <property type="entry name" value="DH_2"/>
    <property type="match status" value="1"/>
</dbReference>
<feature type="region of interest" description="Disordered" evidence="1">
    <location>
        <begin position="487"/>
        <end position="523"/>
    </location>
</feature>
<keyword evidence="4" id="KW-1185">Reference proteome</keyword>
<evidence type="ECO:0000259" key="2">
    <source>
        <dbReference type="PROSITE" id="PS50010"/>
    </source>
</evidence>
<dbReference type="PANTHER" id="PTHR12673:SF159">
    <property type="entry name" value="LD03170P"/>
    <property type="match status" value="1"/>
</dbReference>
<dbReference type="SUPFAM" id="SSF48065">
    <property type="entry name" value="DBL homology domain (DH-domain)"/>
    <property type="match status" value="1"/>
</dbReference>
<dbReference type="InterPro" id="IPR051092">
    <property type="entry name" value="FYVE_RhoGEF_PH"/>
</dbReference>
<protein>
    <submittedName>
        <fullName evidence="3">RhoGEF domain-containing protein</fullName>
    </submittedName>
</protein>
<feature type="compositionally biased region" description="Polar residues" evidence="1">
    <location>
        <begin position="494"/>
        <end position="509"/>
    </location>
</feature>
<accession>D2VJF9</accession>
<sequence length="895" mass="101750">MSSAASRKRQKIFEEIIETEEEYVNNLEILSVVYEKPLQEKGEEVGCSKSLHIKVFNDLGPIRITNGRLLADLKKLMEEEKQTGKKPEQTIGEIFLRYAPFMKSYTTYCNQYNNIATALRVAKKEHPELDKFLTSQQKSGLHGVNNRALNSFLILPVQRIPRYKMLLSELLSKTSQYHKDFASLTEALKAVSDIADYVNEKIRAYESEERLVSLFTLFEDDMKMDGIDEKELKEKHTRKFQCEVLKNVKFFSYSKHLKLQKVNLYLFNDLILVSIPPPPVVPQTDEKKKVKEEEPVQEKYLCRIHLDSSPYPWLRDIADKFIPELSLGMGSFGFDSQMARVRNTLSTPTSPAYGGSGHLLSTPSTASVGGILVGSHTSLVVPSNDKDRRASTDSLSSTNSSFSIFDNLEIVGLNNAFQVIAHDDVYVFDFPDFDMKVKYITQITDNIHEYAKNATSLEYAIVHNSGLIPYPFYTNLSYLTQKLANEERRKSKRSNSGGANKLNQDSPTLQSSSSQQTEPKKKGGFLRFFKSKKHLGGENTEKTKYNDVELDPNEINPDEIPKVSSSDIPSESRLEVVKGRDLEERFYIAQAMNTYRPHRFFNGKGVGQTDSQGVMSFHRGDVLIVFEKPNTDFVLVKKAGLNSDPDRKQKILESYIPRDFETLKILMNTQRNREGINAGDPPAVKQLRRIKHSFIQIRDLNNELLEYYSSSSSKDMAVNVRNSTSTLINNNKGDDLIQKMDLLSLFEASEQKKKTTSSSNFEKDQVLSKVSARKSLSSIFGTDSTKGYANDEEESLFRNLINLYEEWNEVGLVPVKYIEEFKSTSTSSKLAKLIEWRNEQEDRKVRNFVIKKKKPTKAVEVDDLGISCSIAVSGIPRIDTINEKEVAAIIKKSKK</sequence>
<gene>
    <name evidence="3" type="ORF">NAEGRDRAFT_80189</name>
</gene>
<dbReference type="KEGG" id="ngr:NAEGRDRAFT_80189"/>
<dbReference type="AlphaFoldDB" id="D2VJF9"/>
<dbReference type="GeneID" id="8852084"/>
<dbReference type="CDD" id="cd00160">
    <property type="entry name" value="RhoGEF"/>
    <property type="match status" value="1"/>
</dbReference>
<feature type="domain" description="DH" evidence="2">
    <location>
        <begin position="8"/>
        <end position="201"/>
    </location>
</feature>
<dbReference type="Proteomes" id="UP000006671">
    <property type="component" value="Unassembled WGS sequence"/>
</dbReference>
<dbReference type="GO" id="GO:0005737">
    <property type="term" value="C:cytoplasm"/>
    <property type="evidence" value="ECO:0007669"/>
    <property type="project" value="TreeGrafter"/>
</dbReference>
<proteinExistence type="predicted"/>
<dbReference type="InterPro" id="IPR035899">
    <property type="entry name" value="DBL_dom_sf"/>
</dbReference>
<dbReference type="InterPro" id="IPR000219">
    <property type="entry name" value="DH_dom"/>
</dbReference>